<dbReference type="SMART" id="SM00028">
    <property type="entry name" value="TPR"/>
    <property type="match status" value="4"/>
</dbReference>
<evidence type="ECO:0000313" key="5">
    <source>
        <dbReference type="EMBL" id="SDP65509.1"/>
    </source>
</evidence>
<dbReference type="STRING" id="91360.SAMN05660330_03555"/>
<accession>A0A1H0UH52</accession>
<dbReference type="InterPro" id="IPR019734">
    <property type="entry name" value="TPR_rpt"/>
</dbReference>
<dbReference type="SUPFAM" id="SSF53335">
    <property type="entry name" value="S-adenosyl-L-methionine-dependent methyltransferases"/>
    <property type="match status" value="1"/>
</dbReference>
<evidence type="ECO:0000256" key="3">
    <source>
        <dbReference type="PROSITE-ProRule" id="PRU00339"/>
    </source>
</evidence>
<dbReference type="InterPro" id="IPR013105">
    <property type="entry name" value="TPR_2"/>
</dbReference>
<evidence type="ECO:0000256" key="1">
    <source>
        <dbReference type="ARBA" id="ARBA00022737"/>
    </source>
</evidence>
<feature type="repeat" description="TPR" evidence="3">
    <location>
        <begin position="46"/>
        <end position="79"/>
    </location>
</feature>
<keyword evidence="5" id="KW-0489">Methyltransferase</keyword>
<dbReference type="Pfam" id="PF13414">
    <property type="entry name" value="TPR_11"/>
    <property type="match status" value="1"/>
</dbReference>
<dbReference type="Gene3D" id="1.25.40.10">
    <property type="entry name" value="Tetratricopeptide repeat domain"/>
    <property type="match status" value="1"/>
</dbReference>
<dbReference type="RefSeq" id="WP_092225279.1">
    <property type="nucleotide sequence ID" value="NZ_FNJI01000032.1"/>
</dbReference>
<dbReference type="Gene3D" id="3.40.50.150">
    <property type="entry name" value="Vaccinia Virus protein VP39"/>
    <property type="match status" value="1"/>
</dbReference>
<dbReference type="SUPFAM" id="SSF48452">
    <property type="entry name" value="TPR-like"/>
    <property type="match status" value="1"/>
</dbReference>
<dbReference type="GO" id="GO:0008168">
    <property type="term" value="F:methyltransferase activity"/>
    <property type="evidence" value="ECO:0007669"/>
    <property type="project" value="UniProtKB-KW"/>
</dbReference>
<dbReference type="GO" id="GO:0032259">
    <property type="term" value="P:methylation"/>
    <property type="evidence" value="ECO:0007669"/>
    <property type="project" value="UniProtKB-KW"/>
</dbReference>
<dbReference type="Pfam" id="PF07719">
    <property type="entry name" value="TPR_2"/>
    <property type="match status" value="1"/>
</dbReference>
<feature type="repeat" description="TPR" evidence="3">
    <location>
        <begin position="148"/>
        <end position="181"/>
    </location>
</feature>
<name>A0A1H0UH52_9BACT</name>
<dbReference type="InterPro" id="IPR011990">
    <property type="entry name" value="TPR-like_helical_dom_sf"/>
</dbReference>
<feature type="repeat" description="TPR" evidence="3">
    <location>
        <begin position="114"/>
        <end position="147"/>
    </location>
</feature>
<gene>
    <name evidence="5" type="ORF">SAMN05660330_03555</name>
</gene>
<dbReference type="OrthoDB" id="9809392at2"/>
<organism evidence="5 6">
    <name type="scientific">Desulforhopalus singaporensis</name>
    <dbReference type="NCBI Taxonomy" id="91360"/>
    <lineage>
        <taxon>Bacteria</taxon>
        <taxon>Pseudomonadati</taxon>
        <taxon>Thermodesulfobacteriota</taxon>
        <taxon>Desulfobulbia</taxon>
        <taxon>Desulfobulbales</taxon>
        <taxon>Desulfocapsaceae</taxon>
        <taxon>Desulforhopalus</taxon>
    </lineage>
</organism>
<dbReference type="Pfam" id="PF08242">
    <property type="entry name" value="Methyltransf_12"/>
    <property type="match status" value="1"/>
</dbReference>
<evidence type="ECO:0000256" key="2">
    <source>
        <dbReference type="ARBA" id="ARBA00022803"/>
    </source>
</evidence>
<dbReference type="AlphaFoldDB" id="A0A1H0UH52"/>
<reference evidence="5 6" key="1">
    <citation type="submission" date="2016-10" db="EMBL/GenBank/DDBJ databases">
        <authorList>
            <person name="de Groot N.N."/>
        </authorList>
    </citation>
    <scope>NUCLEOTIDE SEQUENCE [LARGE SCALE GENOMIC DNA]</scope>
    <source>
        <strain evidence="5 6">DSM 12130</strain>
    </source>
</reference>
<feature type="domain" description="Methyltransferase type 12" evidence="4">
    <location>
        <begin position="249"/>
        <end position="339"/>
    </location>
</feature>
<feature type="repeat" description="TPR" evidence="3">
    <location>
        <begin position="80"/>
        <end position="113"/>
    </location>
</feature>
<keyword evidence="5" id="KW-0808">Transferase</keyword>
<dbReference type="Proteomes" id="UP000199073">
    <property type="component" value="Unassembled WGS sequence"/>
</dbReference>
<dbReference type="PROSITE" id="PS50005">
    <property type="entry name" value="TPR"/>
    <property type="match status" value="4"/>
</dbReference>
<keyword evidence="1" id="KW-0677">Repeat</keyword>
<keyword evidence="2 3" id="KW-0802">TPR repeat</keyword>
<dbReference type="PANTHER" id="PTHR44809:SF1">
    <property type="entry name" value="PROTEIN O-MANNOSYL-TRANSFERASE TMTC1"/>
    <property type="match status" value="1"/>
</dbReference>
<dbReference type="InterPro" id="IPR013217">
    <property type="entry name" value="Methyltransf_12"/>
</dbReference>
<keyword evidence="6" id="KW-1185">Reference proteome</keyword>
<dbReference type="EMBL" id="FNJI01000032">
    <property type="protein sequence ID" value="SDP65509.1"/>
    <property type="molecule type" value="Genomic_DNA"/>
</dbReference>
<dbReference type="InterPro" id="IPR029063">
    <property type="entry name" value="SAM-dependent_MTases_sf"/>
</dbReference>
<sequence length="404" mass="44979">MESRNLPSTDELNEIFGAACASQQQGALTSAQAGFRKLLSWFPEAPVLHYNLGLVYYESGDFEKSSECFAKGASLAPDDTDIIFNLALCRKQCGDMQGAIEGYRRLLQLTPDSVDALYNLGGCYKDQKEYAKAIGVYLRVLELAAEHLGATKNLAYVYHLTGDGANAVAHYQKALQLAPGDTSITHMLAALTGQTPESTPHSYIAEMFDEYSCSFDRSLVDELEYLVPAKIRAVIDREKLWQQHFRAGLDLGCGTGLSGESIKDLLEILDGVDLSPKMLEIANEKNIYTNLYPGAIDDFMNNRDNRYDFIQAADVFAYLGELEGILRLARSCVADGGLFCFSTERCQQSGYILGSTGRFAHGEKYVEQAARKAGWRLLVKECISLRKEKDEWVEGQIWFWQPLI</sequence>
<dbReference type="CDD" id="cd02440">
    <property type="entry name" value="AdoMet_MTases"/>
    <property type="match status" value="1"/>
</dbReference>
<dbReference type="InterPro" id="IPR052943">
    <property type="entry name" value="TMTC_O-mannosyl-trnsfr"/>
</dbReference>
<dbReference type="PANTHER" id="PTHR44809">
    <property type="match status" value="1"/>
</dbReference>
<evidence type="ECO:0000259" key="4">
    <source>
        <dbReference type="Pfam" id="PF08242"/>
    </source>
</evidence>
<evidence type="ECO:0000313" key="6">
    <source>
        <dbReference type="Proteomes" id="UP000199073"/>
    </source>
</evidence>
<proteinExistence type="predicted"/>
<protein>
    <submittedName>
        <fullName evidence="5">Predicted methyltransferase, contains TPR repeat</fullName>
    </submittedName>
</protein>
<dbReference type="Pfam" id="PF13176">
    <property type="entry name" value="TPR_7"/>
    <property type="match status" value="1"/>
</dbReference>